<organism evidence="3 10">
    <name type="scientific">Mycobacterium tuberculosis</name>
    <dbReference type="NCBI Taxonomy" id="1773"/>
    <lineage>
        <taxon>Bacteria</taxon>
        <taxon>Bacillati</taxon>
        <taxon>Actinomycetota</taxon>
        <taxon>Actinomycetes</taxon>
        <taxon>Mycobacteriales</taxon>
        <taxon>Mycobacteriaceae</taxon>
        <taxon>Mycobacterium</taxon>
        <taxon>Mycobacterium tuberculosis complex</taxon>
    </lineage>
</organism>
<reference evidence="5 12" key="5">
    <citation type="submission" date="2021-03" db="EMBL/GenBank/DDBJ databases">
        <title>Whole Genome Sequencing of Mycobacterium tuberculosis clinical isolates from Arunachal Pradesh, India.</title>
        <authorList>
            <person name="Singh S."/>
            <person name="Mudliar S.R."/>
            <person name="Kulsum U."/>
            <person name="Rufai S.B."/>
            <person name="Singh P.K."/>
            <person name="Umpo M."/>
            <person name="Nyori M."/>
        </authorList>
    </citation>
    <scope>NUCLEOTIDE SEQUENCE [LARGE SCALE GENOMIC DNA]</scope>
    <source>
        <strain evidence="5 12">OMICS/BPL/0142/20/SP</strain>
    </source>
</reference>
<dbReference type="EMBL" id="JAGIZI010000027">
    <property type="protein sequence ID" value="MBP0684603.1"/>
    <property type="molecule type" value="Genomic_DNA"/>
</dbReference>
<dbReference type="EMBL" id="CNFU01000170">
    <property type="protein sequence ID" value="CKR36035.1"/>
    <property type="molecule type" value="Genomic_DNA"/>
</dbReference>
<evidence type="ECO:0000313" key="3">
    <source>
        <dbReference type="EMBL" id="CLV47272.1"/>
    </source>
</evidence>
<evidence type="ECO:0000313" key="12">
    <source>
        <dbReference type="Proteomes" id="UP000671119"/>
    </source>
</evidence>
<evidence type="ECO:0000313" key="4">
    <source>
        <dbReference type="EMBL" id="CNW04119.1"/>
    </source>
</evidence>
<gene>
    <name evidence="6" type="ORF">DSJ38_20055</name>
    <name evidence="1" type="ORF">ERS007657_02581</name>
    <name evidence="4" type="ORF">ERS007661_03462</name>
    <name evidence="2" type="ORF">ERS027661_01116</name>
    <name evidence="3" type="ORF">ERS094118_00231</name>
    <name evidence="5" type="ORF">J8J21_16110</name>
</gene>
<dbReference type="Proteomes" id="UP000050139">
    <property type="component" value="Unassembled WGS sequence"/>
</dbReference>
<evidence type="ECO:0000313" key="9">
    <source>
        <dbReference type="Proteomes" id="UP000049023"/>
    </source>
</evidence>
<dbReference type="AlphaFoldDB" id="A0A062WJ81"/>
<proteinExistence type="predicted"/>
<dbReference type="Proteomes" id="UP000046680">
    <property type="component" value="Unassembled WGS sequence"/>
</dbReference>
<evidence type="ECO:0000313" key="1">
    <source>
        <dbReference type="EMBL" id="CFR87277.1"/>
    </source>
</evidence>
<dbReference type="EMBL" id="COPH01000001">
    <property type="protein sequence ID" value="CLV47272.1"/>
    <property type="molecule type" value="Genomic_DNA"/>
</dbReference>
<dbReference type="EMBL" id="CGCX01001024">
    <property type="protein sequence ID" value="CFR87277.1"/>
    <property type="molecule type" value="Genomic_DNA"/>
</dbReference>
<dbReference type="Proteomes" id="UP000671119">
    <property type="component" value="Unassembled WGS sequence"/>
</dbReference>
<sequence length="60" mass="6646">MHILYERCAFVDVGQDIIAVAVWVPGEGPDGRKTIKRTLCARRSPICSGRWKGASMITMP</sequence>
<dbReference type="Proteomes" id="UP000049023">
    <property type="component" value="Unassembled WGS sequence"/>
</dbReference>
<dbReference type="Proteomes" id="UP000256381">
    <property type="component" value="Unassembled WGS sequence"/>
</dbReference>
<reference evidence="6 11" key="3">
    <citation type="journal article" date="2017" name="N. Engl. J. Med.">
        <title>Transmission of Extensively Drug-Resistant Tuberculosis in South Africa.</title>
        <authorList>
            <person name="Shah N.S."/>
            <person name="Auld S.C."/>
            <person name="Brust J.C."/>
            <person name="Mathema B."/>
            <person name="Ismail N."/>
            <person name="Moodley P."/>
            <person name="Mlisana K."/>
            <person name="Allana S."/>
            <person name="Campbell A."/>
            <person name="Mthiyane T."/>
            <person name="Morris N."/>
            <person name="Mpangase P."/>
            <person name="van der Meulen H."/>
            <person name="Omar S.V."/>
            <person name="Brown T.S."/>
            <person name="Narechania A."/>
            <person name="Shaskina E."/>
            <person name="Kapwata T."/>
            <person name="Kreiswirth B."/>
            <person name="Gandhi N.R."/>
        </authorList>
    </citation>
    <scope>NUCLEOTIDE SEQUENCE [LARGE SCALE GENOMIC DNA]</scope>
    <source>
        <strain evidence="6 11">32301_S10</strain>
    </source>
</reference>
<reference evidence="7 8" key="2">
    <citation type="submission" date="2015-03" db="EMBL/GenBank/DDBJ databases">
        <authorList>
            <consortium name="Pathogen Informatics"/>
        </authorList>
    </citation>
    <scope>NUCLEOTIDE SEQUENCE [LARGE SCALE GENOMIC DNA]</scope>
    <source>
        <strain evidence="2 9">Bir 187</strain>
        <strain evidence="1 8">C09601061</strain>
        <strain evidence="4 7">D00501624</strain>
    </source>
</reference>
<reference evidence="6" key="4">
    <citation type="submission" date="2018-07" db="EMBL/GenBank/DDBJ databases">
        <authorList>
            <person name="Shah S."/>
            <person name="Brown T."/>
            <person name="Auld S."/>
            <person name="Bratton K."/>
            <person name="Narechania A."/>
            <person name="Mathema B."/>
            <person name="Gandhi N."/>
        </authorList>
    </citation>
    <scope>NUCLEOTIDE SEQUENCE</scope>
    <source>
        <strain evidence="6">32301_S10</strain>
    </source>
</reference>
<evidence type="ECO:0000313" key="5">
    <source>
        <dbReference type="EMBL" id="MBP0684603.1"/>
    </source>
</evidence>
<evidence type="ECO:0000313" key="8">
    <source>
        <dbReference type="Proteomes" id="UP000046680"/>
    </source>
</evidence>
<protein>
    <submittedName>
        <fullName evidence="3">Transposase (Part1)</fullName>
    </submittedName>
</protein>
<dbReference type="EMBL" id="CQQC01001542">
    <property type="protein sequence ID" value="CNW04119.1"/>
    <property type="molecule type" value="Genomic_DNA"/>
</dbReference>
<name>A0A062WJ81_MYCTX</name>
<dbReference type="RefSeq" id="WP_003905774.1">
    <property type="nucleotide sequence ID" value="NZ_AP017901.1"/>
</dbReference>
<evidence type="ECO:0000313" key="6">
    <source>
        <dbReference type="EMBL" id="REQ48084.1"/>
    </source>
</evidence>
<accession>A0A062WJ81</accession>
<evidence type="ECO:0000313" key="7">
    <source>
        <dbReference type="Proteomes" id="UP000039217"/>
    </source>
</evidence>
<evidence type="ECO:0000313" key="10">
    <source>
        <dbReference type="Proteomes" id="UP000050139"/>
    </source>
</evidence>
<dbReference type="EMBL" id="QTBD01000225">
    <property type="protein sequence ID" value="REQ48084.1"/>
    <property type="molecule type" value="Genomic_DNA"/>
</dbReference>
<evidence type="ECO:0000313" key="11">
    <source>
        <dbReference type="Proteomes" id="UP000256381"/>
    </source>
</evidence>
<dbReference type="Proteomes" id="UP000039217">
    <property type="component" value="Unassembled WGS sequence"/>
</dbReference>
<reference evidence="3 10" key="1">
    <citation type="submission" date="2015-03" db="EMBL/GenBank/DDBJ databases">
        <authorList>
            <consortium name="Pathogen Informatics"/>
            <person name="Murphy D."/>
        </authorList>
    </citation>
    <scope>NUCLEOTIDE SEQUENCE [LARGE SCALE GENOMIC DNA]</scope>
    <source>
        <strain evidence="3 10">0268S</strain>
    </source>
</reference>
<evidence type="ECO:0000313" key="2">
    <source>
        <dbReference type="EMBL" id="CKR36035.1"/>
    </source>
</evidence>